<dbReference type="EMBL" id="JASPKZ010000044">
    <property type="protein sequence ID" value="KAJ9600836.1"/>
    <property type="molecule type" value="Genomic_DNA"/>
</dbReference>
<gene>
    <name evidence="1" type="ORF">L9F63_000998</name>
</gene>
<evidence type="ECO:0000313" key="2">
    <source>
        <dbReference type="Proteomes" id="UP001233999"/>
    </source>
</evidence>
<feature type="non-terminal residue" evidence="1">
    <location>
        <position position="1"/>
    </location>
</feature>
<accession>A0AAD8ESM9</accession>
<evidence type="ECO:0000313" key="1">
    <source>
        <dbReference type="EMBL" id="KAJ9600836.1"/>
    </source>
</evidence>
<protein>
    <submittedName>
        <fullName evidence="1">Uncharacterized protein</fullName>
    </submittedName>
</protein>
<comment type="caution">
    <text evidence="1">The sequence shown here is derived from an EMBL/GenBank/DDBJ whole genome shotgun (WGS) entry which is preliminary data.</text>
</comment>
<proteinExistence type="predicted"/>
<keyword evidence="2" id="KW-1185">Reference proteome</keyword>
<organism evidence="1 2">
    <name type="scientific">Diploptera punctata</name>
    <name type="common">Pacific beetle cockroach</name>
    <dbReference type="NCBI Taxonomy" id="6984"/>
    <lineage>
        <taxon>Eukaryota</taxon>
        <taxon>Metazoa</taxon>
        <taxon>Ecdysozoa</taxon>
        <taxon>Arthropoda</taxon>
        <taxon>Hexapoda</taxon>
        <taxon>Insecta</taxon>
        <taxon>Pterygota</taxon>
        <taxon>Neoptera</taxon>
        <taxon>Polyneoptera</taxon>
        <taxon>Dictyoptera</taxon>
        <taxon>Blattodea</taxon>
        <taxon>Blaberoidea</taxon>
        <taxon>Blaberidae</taxon>
        <taxon>Diplopterinae</taxon>
        <taxon>Diploptera</taxon>
    </lineage>
</organism>
<feature type="non-terminal residue" evidence="1">
    <location>
        <position position="77"/>
    </location>
</feature>
<reference evidence="1" key="1">
    <citation type="journal article" date="2023" name="IScience">
        <title>Live-bearing cockroach genome reveals convergent evolutionary mechanisms linked to viviparity in insects and beyond.</title>
        <authorList>
            <person name="Fouks B."/>
            <person name="Harrison M.C."/>
            <person name="Mikhailova A.A."/>
            <person name="Marchal E."/>
            <person name="English S."/>
            <person name="Carruthers M."/>
            <person name="Jennings E.C."/>
            <person name="Chiamaka E.L."/>
            <person name="Frigard R.A."/>
            <person name="Pippel M."/>
            <person name="Attardo G.M."/>
            <person name="Benoit J.B."/>
            <person name="Bornberg-Bauer E."/>
            <person name="Tobe S.S."/>
        </authorList>
    </citation>
    <scope>NUCLEOTIDE SEQUENCE</scope>
    <source>
        <strain evidence="1">Stay&amp;Tobe</strain>
    </source>
</reference>
<name>A0AAD8ESM9_DIPPU</name>
<reference evidence="1" key="2">
    <citation type="submission" date="2023-05" db="EMBL/GenBank/DDBJ databases">
        <authorList>
            <person name="Fouks B."/>
        </authorList>
    </citation>
    <scope>NUCLEOTIDE SEQUENCE</scope>
    <source>
        <strain evidence="1">Stay&amp;Tobe</strain>
        <tissue evidence="1">Testes</tissue>
    </source>
</reference>
<dbReference type="AlphaFoldDB" id="A0AAD8ESM9"/>
<dbReference type="Proteomes" id="UP001233999">
    <property type="component" value="Unassembled WGS sequence"/>
</dbReference>
<sequence>SFRASIICLEFFLTILKKDPGALQILGPSTKYCSFGYRRIHNIYKSYNLRKLFSSAMLHCKHNVSFRRHAYIIPFGI</sequence>